<dbReference type="GO" id="GO:0005886">
    <property type="term" value="C:plasma membrane"/>
    <property type="evidence" value="ECO:0007669"/>
    <property type="project" value="UniProtKB-SubCell"/>
</dbReference>
<sequence>MRLHLHGLVCLAAVTLLAGCDRKPKQPPQHTPDVDVVVLHTQPVTLKTELPGRLSAHRIAEVRPQVSGVILHRLFEEGQVVHAGQQLYQIDPRPYQATLASAKASVEKARASVFAAQQTVNRYRPLAKAFAVSKLDLDNAVSTLGQARADVASGLAAVQSAEVNLAYTKMFAPITGRTGRTLVTEGALVTANQTDSLVTVTELDPIYVDVTQPVGTMLRLKREYAAGQLRSAGDEAAEVHLVLDDGTPYAQPGRLLFSEVTVDPSTGSVTMRALFPNPDGLLMPGMFVRETIEEGVRPDGLLVPQRGVTHDAKGQAQALVVGGDGKVAVRNLAINRSIGTDWLVDSGLAAGDRVIVAGTQSAKPGSAVNPHEVRIDGVKLVPVGAAAPGAN</sequence>
<dbReference type="PANTHER" id="PTHR30158">
    <property type="entry name" value="ACRA/E-RELATED COMPONENT OF DRUG EFFLUX TRANSPORTER"/>
    <property type="match status" value="1"/>
</dbReference>
<dbReference type="EMBL" id="JACHXV010000001">
    <property type="protein sequence ID" value="MBB3172458.1"/>
    <property type="molecule type" value="Genomic_DNA"/>
</dbReference>
<feature type="domain" description="Multidrug resistance protein MdtA-like barrel-sandwich hybrid" evidence="4">
    <location>
        <begin position="58"/>
        <end position="201"/>
    </location>
</feature>
<evidence type="ECO:0000256" key="1">
    <source>
        <dbReference type="ARBA" id="ARBA00004196"/>
    </source>
</evidence>
<gene>
    <name evidence="7" type="ORF">FHR90_000264</name>
    <name evidence="8" type="ORF">HUK83_06825</name>
</gene>
<dbReference type="EMBL" id="JABXXQ010000097">
    <property type="protein sequence ID" value="NVN30048.1"/>
    <property type="molecule type" value="Genomic_DNA"/>
</dbReference>
<evidence type="ECO:0000259" key="5">
    <source>
        <dbReference type="Pfam" id="PF25944"/>
    </source>
</evidence>
<dbReference type="GO" id="GO:0022857">
    <property type="term" value="F:transmembrane transporter activity"/>
    <property type="evidence" value="ECO:0007669"/>
    <property type="project" value="InterPro"/>
</dbReference>
<dbReference type="InterPro" id="IPR058624">
    <property type="entry name" value="MdtA-like_HH"/>
</dbReference>
<dbReference type="FunFam" id="2.40.420.20:FF:000001">
    <property type="entry name" value="Efflux RND transporter periplasmic adaptor subunit"/>
    <property type="match status" value="1"/>
</dbReference>
<organism evidence="7 9">
    <name type="scientific">Endobacter medicaginis</name>
    <dbReference type="NCBI Taxonomy" id="1181271"/>
    <lineage>
        <taxon>Bacteria</taxon>
        <taxon>Pseudomonadati</taxon>
        <taxon>Pseudomonadota</taxon>
        <taxon>Alphaproteobacteria</taxon>
        <taxon>Acetobacterales</taxon>
        <taxon>Acetobacteraceae</taxon>
        <taxon>Endobacter</taxon>
    </lineage>
</organism>
<reference evidence="7 9" key="2">
    <citation type="submission" date="2020-08" db="EMBL/GenBank/DDBJ databases">
        <title>Genomic Encyclopedia of Type Strains, Phase III (KMG-III): the genomes of soil and plant-associated and newly described type strains.</title>
        <authorList>
            <person name="Whitman W."/>
        </authorList>
    </citation>
    <scope>NUCLEOTIDE SEQUENCE [LARGE SCALE GENOMIC DNA]</scope>
    <source>
        <strain evidence="7 9">CECT 8088</strain>
    </source>
</reference>
<proteinExistence type="inferred from homology"/>
<dbReference type="InterPro" id="IPR006143">
    <property type="entry name" value="RND_pump_MFP"/>
</dbReference>
<dbReference type="SUPFAM" id="SSF111369">
    <property type="entry name" value="HlyD-like secretion proteins"/>
    <property type="match status" value="1"/>
</dbReference>
<evidence type="ECO:0000313" key="8">
    <source>
        <dbReference type="EMBL" id="NVN30048.1"/>
    </source>
</evidence>
<dbReference type="AlphaFoldDB" id="A0A839UQJ4"/>
<dbReference type="PANTHER" id="PTHR30158:SF3">
    <property type="entry name" value="MULTIDRUG EFFLUX PUMP SUBUNIT ACRA-RELATED"/>
    <property type="match status" value="1"/>
</dbReference>
<dbReference type="NCBIfam" id="TIGR01730">
    <property type="entry name" value="RND_mfp"/>
    <property type="match status" value="1"/>
</dbReference>
<dbReference type="Pfam" id="PF25944">
    <property type="entry name" value="Beta-barrel_RND"/>
    <property type="match status" value="1"/>
</dbReference>
<dbReference type="RefSeq" id="WP_176623268.1">
    <property type="nucleotide sequence ID" value="NZ_JABXXQ010000097.1"/>
</dbReference>
<dbReference type="Gene3D" id="2.40.50.100">
    <property type="match status" value="1"/>
</dbReference>
<comment type="similarity">
    <text evidence="2">Belongs to the membrane fusion protein (MFP) (TC 8.A.1) family.</text>
</comment>
<dbReference type="Proteomes" id="UP000565205">
    <property type="component" value="Unassembled WGS sequence"/>
</dbReference>
<dbReference type="InterPro" id="IPR058625">
    <property type="entry name" value="MdtA-like_BSH"/>
</dbReference>
<accession>A0A839UQJ4</accession>
<name>A0A839UQJ4_9PROT</name>
<evidence type="ECO:0000313" key="10">
    <source>
        <dbReference type="Proteomes" id="UP000565205"/>
    </source>
</evidence>
<feature type="domain" description="Multidrug resistance protein MdtA-like C-terminal permuted SH3" evidence="6">
    <location>
        <begin position="301"/>
        <end position="360"/>
    </location>
</feature>
<evidence type="ECO:0000259" key="6">
    <source>
        <dbReference type="Pfam" id="PF25967"/>
    </source>
</evidence>
<feature type="domain" description="Multidrug resistance protein MdtA-like alpha-helical hairpin" evidence="3">
    <location>
        <begin position="98"/>
        <end position="168"/>
    </location>
</feature>
<comment type="subcellular location">
    <subcellularLocation>
        <location evidence="1">Cell envelope</location>
    </subcellularLocation>
</comment>
<dbReference type="Gene3D" id="2.40.30.170">
    <property type="match status" value="1"/>
</dbReference>
<dbReference type="Gene3D" id="1.10.287.470">
    <property type="entry name" value="Helix hairpin bin"/>
    <property type="match status" value="1"/>
</dbReference>
<dbReference type="Pfam" id="PF25876">
    <property type="entry name" value="HH_MFP_RND"/>
    <property type="match status" value="1"/>
</dbReference>
<comment type="caution">
    <text evidence="7">The sequence shown here is derived from an EMBL/GenBank/DDBJ whole genome shotgun (WGS) entry which is preliminary data.</text>
</comment>
<evidence type="ECO:0000256" key="2">
    <source>
        <dbReference type="ARBA" id="ARBA00009477"/>
    </source>
</evidence>
<dbReference type="GO" id="GO:0046677">
    <property type="term" value="P:response to antibiotic"/>
    <property type="evidence" value="ECO:0007669"/>
    <property type="project" value="TreeGrafter"/>
</dbReference>
<evidence type="ECO:0000313" key="9">
    <source>
        <dbReference type="Proteomes" id="UP000557688"/>
    </source>
</evidence>
<evidence type="ECO:0000259" key="4">
    <source>
        <dbReference type="Pfam" id="PF25917"/>
    </source>
</evidence>
<dbReference type="InterPro" id="IPR058627">
    <property type="entry name" value="MdtA-like_C"/>
</dbReference>
<dbReference type="Proteomes" id="UP000557688">
    <property type="component" value="Unassembled WGS sequence"/>
</dbReference>
<evidence type="ECO:0000313" key="7">
    <source>
        <dbReference type="EMBL" id="MBB3172458.1"/>
    </source>
</evidence>
<dbReference type="InterPro" id="IPR058626">
    <property type="entry name" value="MdtA-like_b-barrel"/>
</dbReference>
<dbReference type="Pfam" id="PF25967">
    <property type="entry name" value="RND-MFP_C"/>
    <property type="match status" value="1"/>
</dbReference>
<dbReference type="PROSITE" id="PS51257">
    <property type="entry name" value="PROKAR_LIPOPROTEIN"/>
    <property type="match status" value="1"/>
</dbReference>
<feature type="domain" description="Multidrug resistance protein MdtA-like beta-barrel" evidence="5">
    <location>
        <begin position="205"/>
        <end position="295"/>
    </location>
</feature>
<dbReference type="Pfam" id="PF25917">
    <property type="entry name" value="BSH_RND"/>
    <property type="match status" value="1"/>
</dbReference>
<dbReference type="Gene3D" id="2.40.420.20">
    <property type="match status" value="1"/>
</dbReference>
<keyword evidence="9" id="KW-1185">Reference proteome</keyword>
<evidence type="ECO:0000259" key="3">
    <source>
        <dbReference type="Pfam" id="PF25876"/>
    </source>
</evidence>
<protein>
    <submittedName>
        <fullName evidence="8">Efflux RND transporter periplasmic adaptor subunit</fullName>
    </submittedName>
    <submittedName>
        <fullName evidence="7">Membrane fusion protein (Multidrug efflux system)</fullName>
    </submittedName>
</protein>
<reference evidence="8 10" key="1">
    <citation type="submission" date="2020-06" db="EMBL/GenBank/DDBJ databases">
        <title>Description of novel acetic acid bacteria.</title>
        <authorList>
            <person name="Sombolestani A."/>
        </authorList>
    </citation>
    <scope>NUCLEOTIDE SEQUENCE [LARGE SCALE GENOMIC DNA]</scope>
    <source>
        <strain evidence="8 10">LMG 26838</strain>
    </source>
</reference>